<gene>
    <name evidence="7" type="ORF">DFR43_104212</name>
</gene>
<dbReference type="PANTHER" id="PTHR37422:SF13">
    <property type="entry name" value="LIPOPOLYSACCHARIDE BIOSYNTHESIS PROTEIN PA4999-RELATED"/>
    <property type="match status" value="1"/>
</dbReference>
<keyword evidence="8" id="KW-1185">Reference proteome</keyword>
<dbReference type="EMBL" id="SNYL01000004">
    <property type="protein sequence ID" value="TDQ44118.1"/>
    <property type="molecule type" value="Genomic_DNA"/>
</dbReference>
<dbReference type="Pfam" id="PF04932">
    <property type="entry name" value="Wzy_C"/>
    <property type="match status" value="1"/>
</dbReference>
<keyword evidence="4 5" id="KW-0472">Membrane</keyword>
<feature type="transmembrane region" description="Helical" evidence="5">
    <location>
        <begin position="192"/>
        <end position="208"/>
    </location>
</feature>
<dbReference type="OrthoDB" id="8576060at2"/>
<comment type="caution">
    <text evidence="7">The sequence shown here is derived from an EMBL/GenBank/DDBJ whole genome shotgun (WGS) entry which is preliminary data.</text>
</comment>
<dbReference type="AlphaFoldDB" id="A0A4R6UBT1"/>
<keyword evidence="3 5" id="KW-1133">Transmembrane helix</keyword>
<comment type="subcellular location">
    <subcellularLocation>
        <location evidence="1">Membrane</location>
        <topology evidence="1">Multi-pass membrane protein</topology>
    </subcellularLocation>
</comment>
<feature type="transmembrane region" description="Helical" evidence="5">
    <location>
        <begin position="237"/>
        <end position="256"/>
    </location>
</feature>
<evidence type="ECO:0000256" key="4">
    <source>
        <dbReference type="ARBA" id="ARBA00023136"/>
    </source>
</evidence>
<feature type="transmembrane region" description="Helical" evidence="5">
    <location>
        <begin position="393"/>
        <end position="411"/>
    </location>
</feature>
<dbReference type="PANTHER" id="PTHR37422">
    <property type="entry name" value="TEICHURONIC ACID BIOSYNTHESIS PROTEIN TUAE"/>
    <property type="match status" value="1"/>
</dbReference>
<protein>
    <submittedName>
        <fullName evidence="7">O-antigen ligase</fullName>
    </submittedName>
</protein>
<accession>A0A4R6UBT1</accession>
<feature type="transmembrane region" description="Helical" evidence="5">
    <location>
        <begin position="366"/>
        <end position="387"/>
    </location>
</feature>
<feature type="transmembrane region" description="Helical" evidence="5">
    <location>
        <begin position="330"/>
        <end position="354"/>
    </location>
</feature>
<dbReference type="Proteomes" id="UP000295510">
    <property type="component" value="Unassembled WGS sequence"/>
</dbReference>
<reference evidence="7 8" key="1">
    <citation type="submission" date="2019-03" db="EMBL/GenBank/DDBJ databases">
        <title>Genomic Encyclopedia of Type Strains, Phase IV (KMG-IV): sequencing the most valuable type-strain genomes for metagenomic binning, comparative biology and taxonomic classification.</title>
        <authorList>
            <person name="Goeker M."/>
        </authorList>
    </citation>
    <scope>NUCLEOTIDE SEQUENCE [LARGE SCALE GENOMIC DNA]</scope>
    <source>
        <strain evidence="7 8">DSM 19605</strain>
    </source>
</reference>
<feature type="transmembrane region" description="Helical" evidence="5">
    <location>
        <begin position="98"/>
        <end position="114"/>
    </location>
</feature>
<evidence type="ECO:0000256" key="3">
    <source>
        <dbReference type="ARBA" id="ARBA00022989"/>
    </source>
</evidence>
<organism evidence="7 8">
    <name type="scientific">Tepidicella xavieri</name>
    <dbReference type="NCBI Taxonomy" id="360241"/>
    <lineage>
        <taxon>Bacteria</taxon>
        <taxon>Pseudomonadati</taxon>
        <taxon>Pseudomonadota</taxon>
        <taxon>Betaproteobacteria</taxon>
        <taxon>Burkholderiales</taxon>
        <taxon>Tepidicella</taxon>
    </lineage>
</organism>
<feature type="domain" description="O-antigen ligase-related" evidence="6">
    <location>
        <begin position="199"/>
        <end position="346"/>
    </location>
</feature>
<feature type="transmembrane region" description="Helical" evidence="5">
    <location>
        <begin position="121"/>
        <end position="144"/>
    </location>
</feature>
<proteinExistence type="predicted"/>
<keyword evidence="7" id="KW-0436">Ligase</keyword>
<keyword evidence="2 5" id="KW-0812">Transmembrane</keyword>
<dbReference type="RefSeq" id="WP_133596305.1">
    <property type="nucleotide sequence ID" value="NZ_SNYL01000004.1"/>
</dbReference>
<evidence type="ECO:0000313" key="7">
    <source>
        <dbReference type="EMBL" id="TDQ44118.1"/>
    </source>
</evidence>
<sequence>MRFGSHTSHPLSNRQHQFITGLFALQFFTFPVVLGLGNVITLAILITGIYFLKLPEVRNVWSSQRMIWLLLALYGIILVGLLYSPAEWAWKSIHLNKYAKAIYAAVMISLLVAFPQAQRAALHGFIAAMIFISASTWLNIWFLLPWSASQALGWGQSHHVIGDYITQNVMMSFFCVIALHYSIQSGRVGEKLFWSVIFFASAITITHLSIGRTGYVALLAALAAYIFTAFESRWKYLALIGMTAIGLLALGTSPTLQARFGQAWQELLMSQKNHESSIGHRIYNYKTTTQMVLDKPFLGHGTGAYHTEICKFITPIEKCANYSWHPHNQYLFIAADHGLIGAMVFIGIIAYSWWLSLKAKDRQTRVLLAAWTSLLLVNSAINSPLWSARESHFFFYMLALLAAMASTRSAMTSKPA</sequence>
<evidence type="ECO:0000256" key="1">
    <source>
        <dbReference type="ARBA" id="ARBA00004141"/>
    </source>
</evidence>
<dbReference type="InterPro" id="IPR007016">
    <property type="entry name" value="O-antigen_ligase-rel_domated"/>
</dbReference>
<feature type="transmembrane region" description="Helical" evidence="5">
    <location>
        <begin position="32"/>
        <end position="54"/>
    </location>
</feature>
<feature type="transmembrane region" description="Helical" evidence="5">
    <location>
        <begin position="66"/>
        <end position="86"/>
    </location>
</feature>
<feature type="transmembrane region" description="Helical" evidence="5">
    <location>
        <begin position="164"/>
        <end position="183"/>
    </location>
</feature>
<dbReference type="InterPro" id="IPR051533">
    <property type="entry name" value="WaaL-like"/>
</dbReference>
<evidence type="ECO:0000256" key="5">
    <source>
        <dbReference type="SAM" id="Phobius"/>
    </source>
</evidence>
<evidence type="ECO:0000256" key="2">
    <source>
        <dbReference type="ARBA" id="ARBA00022692"/>
    </source>
</evidence>
<dbReference type="GO" id="GO:0016874">
    <property type="term" value="F:ligase activity"/>
    <property type="evidence" value="ECO:0007669"/>
    <property type="project" value="UniProtKB-KW"/>
</dbReference>
<feature type="transmembrane region" description="Helical" evidence="5">
    <location>
        <begin position="214"/>
        <end position="230"/>
    </location>
</feature>
<evidence type="ECO:0000259" key="6">
    <source>
        <dbReference type="Pfam" id="PF04932"/>
    </source>
</evidence>
<name>A0A4R6UBT1_9BURK</name>
<evidence type="ECO:0000313" key="8">
    <source>
        <dbReference type="Proteomes" id="UP000295510"/>
    </source>
</evidence>
<dbReference type="GO" id="GO:0016020">
    <property type="term" value="C:membrane"/>
    <property type="evidence" value="ECO:0007669"/>
    <property type="project" value="UniProtKB-SubCell"/>
</dbReference>